<dbReference type="EMBL" id="SNRW01029905">
    <property type="protein sequence ID" value="KAA6358402.1"/>
    <property type="molecule type" value="Genomic_DNA"/>
</dbReference>
<evidence type="ECO:0000313" key="3">
    <source>
        <dbReference type="Proteomes" id="UP000324800"/>
    </source>
</evidence>
<proteinExistence type="predicted"/>
<sequence length="69" mass="8662">MLYNELVEKMEVKDKEMMIKEMEYEKEEEEKKKKYLDLNQQNNYMDSIIEQWIEYYLEIGGILDEEERQ</sequence>
<name>A0A5J4TKH3_9EUKA</name>
<accession>A0A5J4TKH3</accession>
<reference evidence="2 3" key="1">
    <citation type="submission" date="2019-03" db="EMBL/GenBank/DDBJ databases">
        <title>Single cell metagenomics reveals metabolic interactions within the superorganism composed of flagellate Streblomastix strix and complex community of Bacteroidetes bacteria on its surface.</title>
        <authorList>
            <person name="Treitli S.C."/>
            <person name="Kolisko M."/>
            <person name="Husnik F."/>
            <person name="Keeling P."/>
            <person name="Hampl V."/>
        </authorList>
    </citation>
    <scope>NUCLEOTIDE SEQUENCE [LARGE SCALE GENOMIC DNA]</scope>
    <source>
        <strain evidence="2">ST1C</strain>
    </source>
</reference>
<dbReference type="Proteomes" id="UP000324800">
    <property type="component" value="Unassembled WGS sequence"/>
</dbReference>
<protein>
    <submittedName>
        <fullName evidence="2">Uncharacterized protein</fullName>
    </submittedName>
</protein>
<evidence type="ECO:0000256" key="1">
    <source>
        <dbReference type="SAM" id="Coils"/>
    </source>
</evidence>
<comment type="caution">
    <text evidence="2">The sequence shown here is derived from an EMBL/GenBank/DDBJ whole genome shotgun (WGS) entry which is preliminary data.</text>
</comment>
<feature type="coiled-coil region" evidence="1">
    <location>
        <begin position="10"/>
        <end position="41"/>
    </location>
</feature>
<gene>
    <name evidence="2" type="ORF">EZS28_046071</name>
</gene>
<organism evidence="2 3">
    <name type="scientific">Streblomastix strix</name>
    <dbReference type="NCBI Taxonomy" id="222440"/>
    <lineage>
        <taxon>Eukaryota</taxon>
        <taxon>Metamonada</taxon>
        <taxon>Preaxostyla</taxon>
        <taxon>Oxymonadida</taxon>
        <taxon>Streblomastigidae</taxon>
        <taxon>Streblomastix</taxon>
    </lineage>
</organism>
<keyword evidence="1" id="KW-0175">Coiled coil</keyword>
<dbReference type="AlphaFoldDB" id="A0A5J4TKH3"/>
<evidence type="ECO:0000313" key="2">
    <source>
        <dbReference type="EMBL" id="KAA6358402.1"/>
    </source>
</evidence>